<dbReference type="EMBL" id="JAQQAF010000002">
    <property type="protein sequence ID" value="KAJ8504711.1"/>
    <property type="molecule type" value="Genomic_DNA"/>
</dbReference>
<evidence type="ECO:0000313" key="4">
    <source>
        <dbReference type="Proteomes" id="UP001222027"/>
    </source>
</evidence>
<reference evidence="3 4" key="1">
    <citation type="submission" date="2022-12" db="EMBL/GenBank/DDBJ databases">
        <title>Chromosome-scale assembly of the Ensete ventricosum genome.</title>
        <authorList>
            <person name="Dussert Y."/>
            <person name="Stocks J."/>
            <person name="Wendawek A."/>
            <person name="Woldeyes F."/>
            <person name="Nichols R.A."/>
            <person name="Borrell J.S."/>
        </authorList>
    </citation>
    <scope>NUCLEOTIDE SEQUENCE [LARGE SCALE GENOMIC DNA]</scope>
    <source>
        <strain evidence="4">cv. Maze</strain>
        <tissue evidence="3">Seeds</tissue>
    </source>
</reference>
<dbReference type="Proteomes" id="UP001222027">
    <property type="component" value="Unassembled WGS sequence"/>
</dbReference>
<keyword evidence="4" id="KW-1185">Reference proteome</keyword>
<feature type="region of interest" description="Disordered" evidence="1">
    <location>
        <begin position="222"/>
        <end position="258"/>
    </location>
</feature>
<keyword evidence="2" id="KW-1133">Transmembrane helix</keyword>
<accession>A0AAV8RIV1</accession>
<evidence type="ECO:0008006" key="5">
    <source>
        <dbReference type="Google" id="ProtNLM"/>
    </source>
</evidence>
<proteinExistence type="predicted"/>
<keyword evidence="2" id="KW-0812">Transmembrane</keyword>
<comment type="caution">
    <text evidence="3">The sequence shown here is derived from an EMBL/GenBank/DDBJ whole genome shotgun (WGS) entry which is preliminary data.</text>
</comment>
<keyword evidence="2" id="KW-0472">Membrane</keyword>
<gene>
    <name evidence="3" type="ORF">OPV22_005597</name>
</gene>
<organism evidence="3 4">
    <name type="scientific">Ensete ventricosum</name>
    <name type="common">Abyssinian banana</name>
    <name type="synonym">Musa ensete</name>
    <dbReference type="NCBI Taxonomy" id="4639"/>
    <lineage>
        <taxon>Eukaryota</taxon>
        <taxon>Viridiplantae</taxon>
        <taxon>Streptophyta</taxon>
        <taxon>Embryophyta</taxon>
        <taxon>Tracheophyta</taxon>
        <taxon>Spermatophyta</taxon>
        <taxon>Magnoliopsida</taxon>
        <taxon>Liliopsida</taxon>
        <taxon>Zingiberales</taxon>
        <taxon>Musaceae</taxon>
        <taxon>Ensete</taxon>
    </lineage>
</organism>
<feature type="transmembrane region" description="Helical" evidence="2">
    <location>
        <begin position="283"/>
        <end position="300"/>
    </location>
</feature>
<protein>
    <recommendedName>
        <fullName evidence="5">ATG8-interacting protein 1</fullName>
    </recommendedName>
</protein>
<dbReference type="PANTHER" id="PTHR34797">
    <property type="entry name" value="ATG8-INTERACTING PROTEIN 2"/>
    <property type="match status" value="1"/>
</dbReference>
<evidence type="ECO:0000256" key="1">
    <source>
        <dbReference type="SAM" id="MobiDB-lite"/>
    </source>
</evidence>
<dbReference type="PANTHER" id="PTHR34797:SF1">
    <property type="entry name" value="ATG8-INTERACTING PROTEIN 2"/>
    <property type="match status" value="1"/>
</dbReference>
<evidence type="ECO:0000256" key="2">
    <source>
        <dbReference type="SAM" id="Phobius"/>
    </source>
</evidence>
<evidence type="ECO:0000313" key="3">
    <source>
        <dbReference type="EMBL" id="KAJ8504711.1"/>
    </source>
</evidence>
<sequence>METTGRIGPNRGSTRSRLGRADPFIASGVFARDSSKSILFSALPLPIYLSGFDMADNEKKEEGTSSRGVDWEVVSLTASAYAAAPGPEFDPTDESREIGATERESSAALFMSGHFVFPPSEHENLPIEPDVSEIHIEPDRHNVSSAAVDVGNDGVGNDGVDNSDEEKMQIVVDDDLHAIKFFDEGSRIAVHDMRFEDSKRSQRQNLVGMEQDIYADPDVAIRSKEHKGGRKSEGEEAFDVNMDSPRDHTEPDEDEFDGSNLPCQSWWKRHAVSLYHQAKEADTFWSVVVAAAVVGIIVLGHRWQRDKWQLHHIKWRFSINNGKMMKMLRPIGRYKDVLVGATSGAR</sequence>
<name>A0AAV8RIV1_ENSVE</name>
<dbReference type="AlphaFoldDB" id="A0AAV8RIV1"/>
<dbReference type="InterPro" id="IPR040304">
    <property type="entry name" value="ATG8-IP-1/2"/>
</dbReference>